<organism evidence="3 4">
    <name type="scientific">Parenemella sanctibonifatiensis</name>
    <dbReference type="NCBI Taxonomy" id="2016505"/>
    <lineage>
        <taxon>Bacteria</taxon>
        <taxon>Bacillati</taxon>
        <taxon>Actinomycetota</taxon>
        <taxon>Actinomycetes</taxon>
        <taxon>Propionibacteriales</taxon>
        <taxon>Propionibacteriaceae</taxon>
        <taxon>Parenemella</taxon>
    </lineage>
</organism>
<evidence type="ECO:0000259" key="2">
    <source>
        <dbReference type="Pfam" id="PF13810"/>
    </source>
</evidence>
<dbReference type="OrthoDB" id="284233at2"/>
<evidence type="ECO:0000256" key="1">
    <source>
        <dbReference type="SAM" id="MobiDB-lite"/>
    </source>
</evidence>
<protein>
    <submittedName>
        <fullName evidence="3">DUF4185 domain-containing protein</fullName>
    </submittedName>
</protein>
<dbReference type="Pfam" id="PF13810">
    <property type="entry name" value="DUF4185"/>
    <property type="match status" value="1"/>
</dbReference>
<comment type="caution">
    <text evidence="3">The sequence shown here is derived from an EMBL/GenBank/DDBJ whole genome shotgun (WGS) entry which is preliminary data.</text>
</comment>
<dbReference type="EMBL" id="NMVJ01000007">
    <property type="protein sequence ID" value="OYN90323.1"/>
    <property type="molecule type" value="Genomic_DNA"/>
</dbReference>
<dbReference type="Proteomes" id="UP000216300">
    <property type="component" value="Unassembled WGS sequence"/>
</dbReference>
<reference evidence="3 4" key="1">
    <citation type="submission" date="2017-07" db="EMBL/GenBank/DDBJ databases">
        <title>Draft whole genome sequences of clinical Proprionibacteriaceae strains.</title>
        <authorList>
            <person name="Bernier A.-M."/>
            <person name="Bernard K."/>
            <person name="Domingo M.-C."/>
        </authorList>
    </citation>
    <scope>NUCLEOTIDE SEQUENCE [LARGE SCALE GENOMIC DNA]</scope>
    <source>
        <strain evidence="3 4">NML 150081</strain>
    </source>
</reference>
<feature type="region of interest" description="Disordered" evidence="1">
    <location>
        <begin position="41"/>
        <end position="65"/>
    </location>
</feature>
<feature type="domain" description="DUF4185" evidence="2">
    <location>
        <begin position="196"/>
        <end position="336"/>
    </location>
</feature>
<dbReference type="PROSITE" id="PS51318">
    <property type="entry name" value="TAT"/>
    <property type="match status" value="1"/>
</dbReference>
<accession>A0A255EQC7</accession>
<dbReference type="InterPro" id="IPR006311">
    <property type="entry name" value="TAT_signal"/>
</dbReference>
<dbReference type="AlphaFoldDB" id="A0A255EQC7"/>
<evidence type="ECO:0000313" key="3">
    <source>
        <dbReference type="EMBL" id="OYN90323.1"/>
    </source>
</evidence>
<name>A0A255EQC7_9ACTN</name>
<feature type="compositionally biased region" description="Low complexity" evidence="1">
    <location>
        <begin position="41"/>
        <end position="50"/>
    </location>
</feature>
<sequence length="388" mass="42519">MNRHTGQPDPGSPQLPRLTRRTLIGGSALTATALGLGATGPAYAARGPLARPDRPRNRRFARLGDTSGTWVGGDSTYSVPLPDGSIAWIFSDTLYGPVHDGQLSPTDSWFLHNSIVLERGGRLTAITGGTPEAPTSLVDLQPEDRRWYWFGAATLRPGAGDRADQLQVVVLEFEKTGDDAFDFAWRGNGVATIDTQTWQVTSVDDLPSDTNTHWGSWIQRQDDQVLVHGVEDLGANKYMHVARVASDNLADRGAWTFWDGTGWSPEESDSARIMVGVSNEYSVTPYAGGHLLVTQDTLEPLSARILAYRSSSPTGPFTDPVELYRTPETGAAGSYGNPNIFTYNAHEHPHLRRGNRLTISYNVNSFASDELYADVTIYRPRFIQVDQT</sequence>
<proteinExistence type="predicted"/>
<gene>
    <name evidence="3" type="ORF">CGZ91_09195</name>
</gene>
<evidence type="ECO:0000313" key="4">
    <source>
        <dbReference type="Proteomes" id="UP000216300"/>
    </source>
</evidence>
<dbReference type="InterPro" id="IPR025442">
    <property type="entry name" value="DUF4185"/>
</dbReference>
<keyword evidence="4" id="KW-1185">Reference proteome</keyword>
<dbReference type="RefSeq" id="WP_094454506.1">
    <property type="nucleotide sequence ID" value="NZ_NMVJ01000007.1"/>
</dbReference>